<dbReference type="EMBL" id="JANQDX010000009">
    <property type="protein sequence ID" value="KAL0919266.1"/>
    <property type="molecule type" value="Genomic_DNA"/>
</dbReference>
<sequence>MDLNNFCFIVFKFGGYWSAASDKSRVIATCKYRGCPWRMHASLCPDDHSFEVRKLYSTHLCPGVNQAGQKQATTSWVAHEIKDIVKKNLDITPKDINNNLETTFGLYKMAYDGAISTHSGKELWTIISNGELICYHIITVKG</sequence>
<dbReference type="PANTHER" id="PTHR31973:SF188">
    <property type="entry name" value="POLYPROTEIN, PUTATIVE-RELATED"/>
    <property type="match status" value="1"/>
</dbReference>
<protein>
    <recommendedName>
        <fullName evidence="1">Transposase MuDR plant domain-containing protein</fullName>
    </recommendedName>
</protein>
<dbReference type="PANTHER" id="PTHR31973">
    <property type="entry name" value="POLYPROTEIN, PUTATIVE-RELATED"/>
    <property type="match status" value="1"/>
</dbReference>
<gene>
    <name evidence="2" type="ORF">M5K25_011351</name>
</gene>
<organism evidence="2 3">
    <name type="scientific">Dendrobium thyrsiflorum</name>
    <name type="common">Pinecone-like raceme dendrobium</name>
    <name type="synonym">Orchid</name>
    <dbReference type="NCBI Taxonomy" id="117978"/>
    <lineage>
        <taxon>Eukaryota</taxon>
        <taxon>Viridiplantae</taxon>
        <taxon>Streptophyta</taxon>
        <taxon>Embryophyta</taxon>
        <taxon>Tracheophyta</taxon>
        <taxon>Spermatophyta</taxon>
        <taxon>Magnoliopsida</taxon>
        <taxon>Liliopsida</taxon>
        <taxon>Asparagales</taxon>
        <taxon>Orchidaceae</taxon>
        <taxon>Epidendroideae</taxon>
        <taxon>Malaxideae</taxon>
        <taxon>Dendrobiinae</taxon>
        <taxon>Dendrobium</taxon>
    </lineage>
</organism>
<dbReference type="Pfam" id="PF03108">
    <property type="entry name" value="DBD_Tnp_Mut"/>
    <property type="match status" value="1"/>
</dbReference>
<accession>A0ABD0V9K4</accession>
<keyword evidence="3" id="KW-1185">Reference proteome</keyword>
<evidence type="ECO:0000313" key="3">
    <source>
        <dbReference type="Proteomes" id="UP001552299"/>
    </source>
</evidence>
<dbReference type="AlphaFoldDB" id="A0ABD0V9K4"/>
<comment type="caution">
    <text evidence="2">The sequence shown here is derived from an EMBL/GenBank/DDBJ whole genome shotgun (WGS) entry which is preliminary data.</text>
</comment>
<reference evidence="2 3" key="1">
    <citation type="journal article" date="2024" name="Plant Biotechnol. J.">
        <title>Dendrobium thyrsiflorum genome and its molecular insights into genes involved in important horticultural traits.</title>
        <authorList>
            <person name="Chen B."/>
            <person name="Wang J.Y."/>
            <person name="Zheng P.J."/>
            <person name="Li K.L."/>
            <person name="Liang Y.M."/>
            <person name="Chen X.F."/>
            <person name="Zhang C."/>
            <person name="Zhao X."/>
            <person name="He X."/>
            <person name="Zhang G.Q."/>
            <person name="Liu Z.J."/>
            <person name="Xu Q."/>
        </authorList>
    </citation>
    <scope>NUCLEOTIDE SEQUENCE [LARGE SCALE GENOMIC DNA]</scope>
    <source>
        <strain evidence="2">GZMU011</strain>
    </source>
</reference>
<name>A0ABD0V9K4_DENTH</name>
<dbReference type="InterPro" id="IPR004332">
    <property type="entry name" value="Transposase_MuDR"/>
</dbReference>
<evidence type="ECO:0000313" key="2">
    <source>
        <dbReference type="EMBL" id="KAL0919266.1"/>
    </source>
</evidence>
<proteinExistence type="predicted"/>
<evidence type="ECO:0000259" key="1">
    <source>
        <dbReference type="Pfam" id="PF03108"/>
    </source>
</evidence>
<feature type="domain" description="Transposase MuDR plant" evidence="1">
    <location>
        <begin position="20"/>
        <end position="52"/>
    </location>
</feature>
<dbReference type="Proteomes" id="UP001552299">
    <property type="component" value="Unassembled WGS sequence"/>
</dbReference>